<dbReference type="EMBL" id="BTSY01000005">
    <property type="protein sequence ID" value="GMT30714.1"/>
    <property type="molecule type" value="Genomic_DNA"/>
</dbReference>
<feature type="non-terminal residue" evidence="1">
    <location>
        <position position="204"/>
    </location>
</feature>
<feature type="non-terminal residue" evidence="1">
    <location>
        <position position="1"/>
    </location>
</feature>
<reference evidence="1" key="1">
    <citation type="submission" date="2023-10" db="EMBL/GenBank/DDBJ databases">
        <title>Genome assembly of Pristionchus species.</title>
        <authorList>
            <person name="Yoshida K."/>
            <person name="Sommer R.J."/>
        </authorList>
    </citation>
    <scope>NUCLEOTIDE SEQUENCE</scope>
    <source>
        <strain evidence="1">RS5133</strain>
    </source>
</reference>
<proteinExistence type="predicted"/>
<dbReference type="Proteomes" id="UP001432322">
    <property type="component" value="Unassembled WGS sequence"/>
</dbReference>
<evidence type="ECO:0000313" key="2">
    <source>
        <dbReference type="Proteomes" id="UP001432322"/>
    </source>
</evidence>
<organism evidence="1 2">
    <name type="scientific">Pristionchus fissidentatus</name>
    <dbReference type="NCBI Taxonomy" id="1538716"/>
    <lineage>
        <taxon>Eukaryota</taxon>
        <taxon>Metazoa</taxon>
        <taxon>Ecdysozoa</taxon>
        <taxon>Nematoda</taxon>
        <taxon>Chromadorea</taxon>
        <taxon>Rhabditida</taxon>
        <taxon>Rhabditina</taxon>
        <taxon>Diplogasteromorpha</taxon>
        <taxon>Diplogasteroidea</taxon>
        <taxon>Neodiplogasteridae</taxon>
        <taxon>Pristionchus</taxon>
    </lineage>
</organism>
<evidence type="ECO:0000313" key="1">
    <source>
        <dbReference type="EMBL" id="GMT30714.1"/>
    </source>
</evidence>
<protein>
    <submittedName>
        <fullName evidence="1">Uncharacterized protein</fullName>
    </submittedName>
</protein>
<keyword evidence="2" id="KW-1185">Reference proteome</keyword>
<dbReference type="AlphaFoldDB" id="A0AAV5WLS1"/>
<gene>
    <name evidence="1" type="ORF">PFISCL1PPCAC_22011</name>
</gene>
<comment type="caution">
    <text evidence="1">The sequence shown here is derived from an EMBL/GenBank/DDBJ whole genome shotgun (WGS) entry which is preliminary data.</text>
</comment>
<sequence>CLDLMAQIEKVGIFRVEELDSTISTINRTLKMAEKTVEIATQSKTTPNFATRLCVQKAVIAMSPQVHAEYKQMKKHVINEEIPVVKLSFSHVVLNHIANIGKGIMTNLIDGGCQQVATVPTPLVSNTLLMELSNVKYFDKFHKALIRSMGNPLPEYGFHSVGVLAAHIVETPSPPESFGVIETKSADLSDNSPRYQLTCSKRRR</sequence>
<name>A0AAV5WLS1_9BILA</name>
<accession>A0AAV5WLS1</accession>